<feature type="active site" evidence="9">
    <location>
        <position position="279"/>
    </location>
</feature>
<dbReference type="GO" id="GO:0005737">
    <property type="term" value="C:cytoplasm"/>
    <property type="evidence" value="ECO:0007669"/>
    <property type="project" value="UniProtKB-SubCell"/>
</dbReference>
<organism evidence="12 13">
    <name type="scientific">Actinomyces graevenitzii C83</name>
    <dbReference type="NCBI Taxonomy" id="435830"/>
    <lineage>
        <taxon>Bacteria</taxon>
        <taxon>Bacillati</taxon>
        <taxon>Actinomycetota</taxon>
        <taxon>Actinomycetes</taxon>
        <taxon>Actinomycetales</taxon>
        <taxon>Actinomycetaceae</taxon>
        <taxon>Actinomyces</taxon>
    </lineage>
</organism>
<dbReference type="HAMAP" id="MF_01808">
    <property type="entry name" value="Recomb_XerC_XerD"/>
    <property type="match status" value="1"/>
</dbReference>
<dbReference type="GO" id="GO:0009037">
    <property type="term" value="F:tyrosine-based site-specific recombinase activity"/>
    <property type="evidence" value="ECO:0007669"/>
    <property type="project" value="UniProtKB-UniRule"/>
</dbReference>
<keyword evidence="5 9" id="KW-0229">DNA integration</keyword>
<name>G9PCT3_9ACTO</name>
<feature type="active site" evidence="9">
    <location>
        <position position="256"/>
    </location>
</feature>
<evidence type="ECO:0000256" key="7">
    <source>
        <dbReference type="ARBA" id="ARBA00023172"/>
    </source>
</evidence>
<dbReference type="CDD" id="cd00798">
    <property type="entry name" value="INT_XerDC_C"/>
    <property type="match status" value="1"/>
</dbReference>
<evidence type="ECO:0000256" key="3">
    <source>
        <dbReference type="ARBA" id="ARBA00022618"/>
    </source>
</evidence>
<feature type="domain" description="Core-binding (CB)" evidence="11">
    <location>
        <begin position="10"/>
        <end position="100"/>
    </location>
</feature>
<feature type="active site" description="O-(3'-phospho-DNA)-tyrosine intermediate" evidence="9">
    <location>
        <position position="288"/>
    </location>
</feature>
<comment type="subcellular location">
    <subcellularLocation>
        <location evidence="1 9">Cytoplasm</location>
    </subcellularLocation>
</comment>
<dbReference type="HOGENOM" id="CLU_027562_9_0_11"/>
<accession>G9PCT3</accession>
<protein>
    <recommendedName>
        <fullName evidence="9">Tyrosine recombinase XerC</fullName>
    </recommendedName>
</protein>
<sequence length="307" mass="34172">MLIAMKSVAITCGQLIDAFCCWLELAKGRSEHTVRAYRGDLETLVDFLDMQPDTPATALAKSLDLNDLRAWLAHMLANGCSRATVARRAVAVRTFSTWAYQQGYLPHDVASRLRSPKIDNRLPAVLSVEQAKHLVEDIEGESITDIRDKAILELLYATAVRVSELVGLDLRDLDREQRTIKVLGKGNKERVVPYGLPAARALENWFNQRWQLANDYSGQALFLGVRGGRIGERAVRQIVHRNSARIGTELGPHGLRHSAATHLLEGGSDLRTVQELLGHSSLATTQRYTHVTSERLRAIYAQAHPRA</sequence>
<dbReference type="PROSITE" id="PS51898">
    <property type="entry name" value="TYR_RECOMBINASE"/>
    <property type="match status" value="1"/>
</dbReference>
<dbReference type="InterPro" id="IPR010998">
    <property type="entry name" value="Integrase_recombinase_N"/>
</dbReference>
<feature type="active site" evidence="9">
    <location>
        <position position="185"/>
    </location>
</feature>
<dbReference type="InterPro" id="IPR013762">
    <property type="entry name" value="Integrase-like_cat_sf"/>
</dbReference>
<keyword evidence="3 9" id="KW-0132">Cell division</keyword>
<gene>
    <name evidence="9" type="primary">xerC</name>
    <name evidence="12" type="ORF">HMPREF0045_00212</name>
</gene>
<dbReference type="AlphaFoldDB" id="G9PCT3"/>
<evidence type="ECO:0000256" key="6">
    <source>
        <dbReference type="ARBA" id="ARBA00023125"/>
    </source>
</evidence>
<dbReference type="GO" id="GO:0007059">
    <property type="term" value="P:chromosome segregation"/>
    <property type="evidence" value="ECO:0007669"/>
    <property type="project" value="UniProtKB-UniRule"/>
</dbReference>
<evidence type="ECO:0000256" key="9">
    <source>
        <dbReference type="HAMAP-Rule" id="MF_01808"/>
    </source>
</evidence>
<evidence type="ECO:0000259" key="11">
    <source>
        <dbReference type="PROSITE" id="PS51900"/>
    </source>
</evidence>
<dbReference type="GO" id="GO:0051301">
    <property type="term" value="P:cell division"/>
    <property type="evidence" value="ECO:0007669"/>
    <property type="project" value="UniProtKB-KW"/>
</dbReference>
<evidence type="ECO:0000256" key="4">
    <source>
        <dbReference type="ARBA" id="ARBA00022829"/>
    </source>
</evidence>
<evidence type="ECO:0000259" key="10">
    <source>
        <dbReference type="PROSITE" id="PS51898"/>
    </source>
</evidence>
<dbReference type="EMBL" id="ACRN01000001">
    <property type="protein sequence ID" value="EHM89547.1"/>
    <property type="molecule type" value="Genomic_DNA"/>
</dbReference>
<feature type="domain" description="Tyr recombinase" evidence="10">
    <location>
        <begin position="121"/>
        <end position="301"/>
    </location>
</feature>
<proteinExistence type="inferred from homology"/>
<dbReference type="PROSITE" id="PS51900">
    <property type="entry name" value="CB"/>
    <property type="match status" value="1"/>
</dbReference>
<dbReference type="Gene3D" id="1.10.443.10">
    <property type="entry name" value="Intergrase catalytic core"/>
    <property type="match status" value="1"/>
</dbReference>
<evidence type="ECO:0000256" key="5">
    <source>
        <dbReference type="ARBA" id="ARBA00022908"/>
    </source>
</evidence>
<keyword evidence="2 9" id="KW-0963">Cytoplasm</keyword>
<comment type="function">
    <text evidence="9">Site-specific tyrosine recombinase, which acts by catalyzing the cutting and rejoining of the recombining DNA molecules. The XerC-XerD complex is essential to convert dimers of the bacterial chromosome into monomers to permit their segregation at cell division. It also contributes to the segregational stability of plasmids.</text>
</comment>
<keyword evidence="7 9" id="KW-0233">DNA recombination</keyword>
<dbReference type="PANTHER" id="PTHR30349">
    <property type="entry name" value="PHAGE INTEGRASE-RELATED"/>
    <property type="match status" value="1"/>
</dbReference>
<keyword evidence="6 9" id="KW-0238">DNA-binding</keyword>
<dbReference type="PATRIC" id="fig|435830.3.peg.202"/>
<dbReference type="InterPro" id="IPR044068">
    <property type="entry name" value="CB"/>
</dbReference>
<evidence type="ECO:0000313" key="12">
    <source>
        <dbReference type="EMBL" id="EHM89547.1"/>
    </source>
</evidence>
<keyword evidence="8 9" id="KW-0131">Cell cycle</keyword>
<dbReference type="GO" id="GO:0003677">
    <property type="term" value="F:DNA binding"/>
    <property type="evidence" value="ECO:0007669"/>
    <property type="project" value="UniProtKB-UniRule"/>
</dbReference>
<dbReference type="InterPro" id="IPR023009">
    <property type="entry name" value="Tyrosine_recombinase_XerC/XerD"/>
</dbReference>
<reference evidence="12 13" key="1">
    <citation type="submission" date="2011-10" db="EMBL/GenBank/DDBJ databases">
        <title>The Genome Sequence of Actinomyces graevenitzii C83.</title>
        <authorList>
            <consortium name="The Broad Institute Genome Sequencing Platform"/>
            <consortium name="The Broad Institute Genome Sequencing Center for Infectious Disease"/>
            <person name="Earl A."/>
            <person name="Ward D."/>
            <person name="Feldgarden M."/>
            <person name="Gevers D."/>
            <person name="Sibley C.D."/>
            <person name="Field T.R."/>
            <person name="Grinwis M."/>
            <person name="Eshaghurshan C.S."/>
            <person name="Surette M.G."/>
            <person name="Young S.K."/>
            <person name="Zeng Q."/>
            <person name="Gargeya S."/>
            <person name="Fitzgerald M."/>
            <person name="Haas B."/>
            <person name="Abouelleil A."/>
            <person name="Alvarado L."/>
            <person name="Arachchi H.M."/>
            <person name="Berlin A."/>
            <person name="Brown A."/>
            <person name="Chapman S.B."/>
            <person name="Chen Z."/>
            <person name="Dunbar C."/>
            <person name="Freedman E."/>
            <person name="Gearin G."/>
            <person name="Goldberg J."/>
            <person name="Griggs A."/>
            <person name="Gujja S."/>
            <person name="Heiman D."/>
            <person name="Howarth C."/>
            <person name="Larson L."/>
            <person name="Lui A."/>
            <person name="MacDonald P.J.P."/>
            <person name="Montmayeur A."/>
            <person name="Murphy C."/>
            <person name="Neiman D."/>
            <person name="Pearson M."/>
            <person name="Priest M."/>
            <person name="Roberts A."/>
            <person name="Saif S."/>
            <person name="Shea T."/>
            <person name="Shenoy N."/>
            <person name="Sisk P."/>
            <person name="Stolte C."/>
            <person name="Sykes S."/>
            <person name="Wortman J."/>
            <person name="Nusbaum C."/>
            <person name="Birren B."/>
        </authorList>
    </citation>
    <scope>NUCLEOTIDE SEQUENCE [LARGE SCALE GENOMIC DNA]</scope>
    <source>
        <strain evidence="12 13">C83</strain>
    </source>
</reference>
<dbReference type="Gene3D" id="1.10.150.130">
    <property type="match status" value="1"/>
</dbReference>
<dbReference type="InterPro" id="IPR002104">
    <property type="entry name" value="Integrase_catalytic"/>
</dbReference>
<feature type="active site" evidence="9">
    <location>
        <position position="161"/>
    </location>
</feature>
<evidence type="ECO:0000313" key="13">
    <source>
        <dbReference type="Proteomes" id="UP000003822"/>
    </source>
</evidence>
<dbReference type="GO" id="GO:0006313">
    <property type="term" value="P:DNA transposition"/>
    <property type="evidence" value="ECO:0007669"/>
    <property type="project" value="UniProtKB-UniRule"/>
</dbReference>
<dbReference type="InterPro" id="IPR004107">
    <property type="entry name" value="Integrase_SAM-like_N"/>
</dbReference>
<evidence type="ECO:0000256" key="8">
    <source>
        <dbReference type="ARBA" id="ARBA00023306"/>
    </source>
</evidence>
<dbReference type="PANTHER" id="PTHR30349:SF77">
    <property type="entry name" value="TYROSINE RECOMBINASE XERC"/>
    <property type="match status" value="1"/>
</dbReference>
<dbReference type="Pfam" id="PF02899">
    <property type="entry name" value="Phage_int_SAM_1"/>
    <property type="match status" value="1"/>
</dbReference>
<keyword evidence="4 9" id="KW-0159">Chromosome partition</keyword>
<evidence type="ECO:0000256" key="1">
    <source>
        <dbReference type="ARBA" id="ARBA00004496"/>
    </source>
</evidence>
<dbReference type="InterPro" id="IPR011010">
    <property type="entry name" value="DNA_brk_join_enz"/>
</dbReference>
<feature type="active site" evidence="9">
    <location>
        <position position="253"/>
    </location>
</feature>
<evidence type="ECO:0000256" key="2">
    <source>
        <dbReference type="ARBA" id="ARBA00022490"/>
    </source>
</evidence>
<comment type="caution">
    <text evidence="12">The sequence shown here is derived from an EMBL/GenBank/DDBJ whole genome shotgun (WGS) entry which is preliminary data.</text>
</comment>
<dbReference type="InterPro" id="IPR050090">
    <property type="entry name" value="Tyrosine_recombinase_XerCD"/>
</dbReference>
<dbReference type="NCBIfam" id="NF001399">
    <property type="entry name" value="PRK00283.1"/>
    <property type="match status" value="1"/>
</dbReference>
<comment type="similarity">
    <text evidence="9">Belongs to the 'phage' integrase family. XerC subfamily.</text>
</comment>
<dbReference type="eggNOG" id="COG4974">
    <property type="taxonomic scope" value="Bacteria"/>
</dbReference>
<dbReference type="OrthoDB" id="9801717at2"/>
<dbReference type="SUPFAM" id="SSF56349">
    <property type="entry name" value="DNA breaking-rejoining enzymes"/>
    <property type="match status" value="1"/>
</dbReference>
<keyword evidence="13" id="KW-1185">Reference proteome</keyword>
<dbReference type="Proteomes" id="UP000003822">
    <property type="component" value="Unassembled WGS sequence"/>
</dbReference>
<comment type="subunit">
    <text evidence="9">Forms a cyclic heterotetrameric complex composed of two molecules of XerC and two molecules of XerD.</text>
</comment>
<dbReference type="STRING" id="435830.HMPREF0045_00212"/>
<dbReference type="Pfam" id="PF00589">
    <property type="entry name" value="Phage_integrase"/>
    <property type="match status" value="1"/>
</dbReference>